<organism evidence="5 6">
    <name type="scientific">Eubacterium pyruvativorans</name>
    <dbReference type="NCBI Taxonomy" id="155865"/>
    <lineage>
        <taxon>Bacteria</taxon>
        <taxon>Bacillati</taxon>
        <taxon>Bacillota</taxon>
        <taxon>Clostridia</taxon>
        <taxon>Eubacteriales</taxon>
        <taxon>Eubacteriaceae</taxon>
        <taxon>Eubacterium</taxon>
    </lineage>
</organism>
<dbReference type="SUPFAM" id="SSF52518">
    <property type="entry name" value="Thiamin diphosphate-binding fold (THDP-binding)"/>
    <property type="match status" value="1"/>
</dbReference>
<keyword evidence="3" id="KW-0786">Thiamine pyrophosphate</keyword>
<evidence type="ECO:0000256" key="2">
    <source>
        <dbReference type="ARBA" id="ARBA00023002"/>
    </source>
</evidence>
<evidence type="ECO:0000256" key="1">
    <source>
        <dbReference type="ARBA" id="ARBA00001964"/>
    </source>
</evidence>
<dbReference type="AlphaFoldDB" id="A0A1I7GP05"/>
<dbReference type="STRING" id="155865.SAMN05216515_10833"/>
<evidence type="ECO:0000313" key="6">
    <source>
        <dbReference type="Proteomes" id="UP000198817"/>
    </source>
</evidence>
<proteinExistence type="predicted"/>
<dbReference type="CDD" id="cd02000">
    <property type="entry name" value="TPP_E1_PDC_ADC_BCADC"/>
    <property type="match status" value="1"/>
</dbReference>
<dbReference type="Proteomes" id="UP000198817">
    <property type="component" value="Unassembled WGS sequence"/>
</dbReference>
<gene>
    <name evidence="5" type="ORF">SAMN05216508_10835</name>
</gene>
<dbReference type="OrthoDB" id="9766715at2"/>
<name>A0A1I7GP05_9FIRM</name>
<evidence type="ECO:0000256" key="3">
    <source>
        <dbReference type="ARBA" id="ARBA00023052"/>
    </source>
</evidence>
<dbReference type="PANTHER" id="PTHR11516:SF60">
    <property type="entry name" value="PYRUVATE DEHYDROGENASE E1 COMPONENT SUBUNIT ALPHA"/>
    <property type="match status" value="1"/>
</dbReference>
<comment type="cofactor">
    <cofactor evidence="1">
        <name>thiamine diphosphate</name>
        <dbReference type="ChEBI" id="CHEBI:58937"/>
    </cofactor>
</comment>
<dbReference type="InterPro" id="IPR001017">
    <property type="entry name" value="DH_E1"/>
</dbReference>
<keyword evidence="5" id="KW-0670">Pyruvate</keyword>
<feature type="domain" description="Dehydrogenase E1 component" evidence="4">
    <location>
        <begin position="16"/>
        <end position="313"/>
    </location>
</feature>
<dbReference type="InterPro" id="IPR050642">
    <property type="entry name" value="PDH_E1_Alpha_Subunit"/>
</dbReference>
<evidence type="ECO:0000259" key="4">
    <source>
        <dbReference type="Pfam" id="PF00676"/>
    </source>
</evidence>
<protein>
    <submittedName>
        <fullName evidence="5">Pyruvate dehydrogenase E1 component alpha subunit</fullName>
    </submittedName>
</protein>
<dbReference type="RefSeq" id="WP_090470906.1">
    <property type="nucleotide sequence ID" value="NZ_FOWF01000008.1"/>
</dbReference>
<keyword evidence="2" id="KW-0560">Oxidoreductase</keyword>
<dbReference type="EMBL" id="FPBT01000008">
    <property type="protein sequence ID" value="SFU50081.1"/>
    <property type="molecule type" value="Genomic_DNA"/>
</dbReference>
<accession>A0A1I7GP05</accession>
<evidence type="ECO:0000313" key="5">
    <source>
        <dbReference type="EMBL" id="SFU50081.1"/>
    </source>
</evidence>
<dbReference type="Pfam" id="PF00676">
    <property type="entry name" value="E1_dh"/>
    <property type="match status" value="1"/>
</dbReference>
<dbReference type="GO" id="GO:0006086">
    <property type="term" value="P:pyruvate decarboxylation to acetyl-CoA"/>
    <property type="evidence" value="ECO:0007669"/>
    <property type="project" value="TreeGrafter"/>
</dbReference>
<dbReference type="GO" id="GO:0004739">
    <property type="term" value="F:pyruvate dehydrogenase (acetyl-transferring) activity"/>
    <property type="evidence" value="ECO:0007669"/>
    <property type="project" value="TreeGrafter"/>
</dbReference>
<reference evidence="5 6" key="1">
    <citation type="submission" date="2016-10" db="EMBL/GenBank/DDBJ databases">
        <authorList>
            <person name="de Groot N.N."/>
        </authorList>
    </citation>
    <scope>NUCLEOTIDE SEQUENCE [LARGE SCALE GENOMIC DNA]</scope>
    <source>
        <strain evidence="5 6">KHGC13</strain>
    </source>
</reference>
<dbReference type="Gene3D" id="3.40.50.970">
    <property type="match status" value="1"/>
</dbReference>
<keyword evidence="6" id="KW-1185">Reference proteome</keyword>
<dbReference type="InterPro" id="IPR029061">
    <property type="entry name" value="THDP-binding"/>
</dbReference>
<sequence>MSYSNEFLTDIYQKLMETRMLETRLVELYAEGRIPGHIHSGVGQEASYVGVLANKGEGDWIRPSHRPPSTVVIAGTPLKEFWAEILAKKTGNAGGKGGILHVGDYDHHILGMSGILGSDAGVAVGAALTQKLKKTNDIVVYFVGDGASNRGPVAEAMALASCWEVPVLFCCENNGFAISTPFEFSYRTPHALADKAEGYAMPSKTVDGTDVLAVYETAKEMFDYVRSTGKPAVLEMRDYRFRGHFEGDQCAYRDQDVTAQKMTEEDGVKNFEEKLLAAGVLTQEEMDARKAAFAEKLEAIIAEAEAAPEPTPEDIYENLYV</sequence>
<dbReference type="PANTHER" id="PTHR11516">
    <property type="entry name" value="PYRUVATE DEHYDROGENASE E1 COMPONENT, ALPHA SUBUNIT BACTERIAL AND ORGANELLAR"/>
    <property type="match status" value="1"/>
</dbReference>